<dbReference type="Proteomes" id="UP001056120">
    <property type="component" value="Linkage Group LG02"/>
</dbReference>
<reference evidence="2" key="1">
    <citation type="journal article" date="2022" name="Mol. Ecol. Resour.">
        <title>The genomes of chicory, endive, great burdock and yacon provide insights into Asteraceae palaeo-polyploidization history and plant inulin production.</title>
        <authorList>
            <person name="Fan W."/>
            <person name="Wang S."/>
            <person name="Wang H."/>
            <person name="Wang A."/>
            <person name="Jiang F."/>
            <person name="Liu H."/>
            <person name="Zhao H."/>
            <person name="Xu D."/>
            <person name="Zhang Y."/>
        </authorList>
    </citation>
    <scope>NUCLEOTIDE SEQUENCE [LARGE SCALE GENOMIC DNA]</scope>
    <source>
        <strain evidence="2">cv. Yunnan</strain>
    </source>
</reference>
<accession>A0ACB9JZZ6</accession>
<gene>
    <name evidence="1" type="ORF">L1987_07116</name>
</gene>
<dbReference type="EMBL" id="CM042019">
    <property type="protein sequence ID" value="KAI3825614.1"/>
    <property type="molecule type" value="Genomic_DNA"/>
</dbReference>
<reference evidence="1 2" key="2">
    <citation type="journal article" date="2022" name="Mol. Ecol. Resour.">
        <title>The genomes of chicory, endive, great burdock and yacon provide insights into Asteraceae paleo-polyploidization history and plant inulin production.</title>
        <authorList>
            <person name="Fan W."/>
            <person name="Wang S."/>
            <person name="Wang H."/>
            <person name="Wang A."/>
            <person name="Jiang F."/>
            <person name="Liu H."/>
            <person name="Zhao H."/>
            <person name="Xu D."/>
            <person name="Zhang Y."/>
        </authorList>
    </citation>
    <scope>NUCLEOTIDE SEQUENCE [LARGE SCALE GENOMIC DNA]</scope>
    <source>
        <strain evidence="2">cv. Yunnan</strain>
        <tissue evidence="1">Leaves</tissue>
    </source>
</reference>
<evidence type="ECO:0000313" key="1">
    <source>
        <dbReference type="EMBL" id="KAI3825614.1"/>
    </source>
</evidence>
<evidence type="ECO:0000313" key="2">
    <source>
        <dbReference type="Proteomes" id="UP001056120"/>
    </source>
</evidence>
<comment type="caution">
    <text evidence="1">The sequence shown here is derived from an EMBL/GenBank/DDBJ whole genome shotgun (WGS) entry which is preliminary data.</text>
</comment>
<organism evidence="1 2">
    <name type="scientific">Smallanthus sonchifolius</name>
    <dbReference type="NCBI Taxonomy" id="185202"/>
    <lineage>
        <taxon>Eukaryota</taxon>
        <taxon>Viridiplantae</taxon>
        <taxon>Streptophyta</taxon>
        <taxon>Embryophyta</taxon>
        <taxon>Tracheophyta</taxon>
        <taxon>Spermatophyta</taxon>
        <taxon>Magnoliopsida</taxon>
        <taxon>eudicotyledons</taxon>
        <taxon>Gunneridae</taxon>
        <taxon>Pentapetalae</taxon>
        <taxon>asterids</taxon>
        <taxon>campanulids</taxon>
        <taxon>Asterales</taxon>
        <taxon>Asteraceae</taxon>
        <taxon>Asteroideae</taxon>
        <taxon>Heliantheae alliance</taxon>
        <taxon>Millerieae</taxon>
        <taxon>Smallanthus</taxon>
    </lineage>
</organism>
<sequence>MPRWDASLLVHPRKKSEMMATGGDERWISGSGKRSLCREEGWEERRGSRSGRLAADMMTVMVRPRRRRRWVRSSKGMIWPEAGKGRLVNTMESETNKVDAWKPNVCVKMSEVMAYDSLKVKKRKMV</sequence>
<name>A0ACB9JZZ6_9ASTR</name>
<protein>
    <submittedName>
        <fullName evidence="1">Uncharacterized protein</fullName>
    </submittedName>
</protein>
<keyword evidence="2" id="KW-1185">Reference proteome</keyword>
<proteinExistence type="predicted"/>